<dbReference type="EMBL" id="LAZR01065964">
    <property type="protein sequence ID" value="KKK54497.1"/>
    <property type="molecule type" value="Genomic_DNA"/>
</dbReference>
<feature type="non-terminal residue" evidence="1">
    <location>
        <position position="1"/>
    </location>
</feature>
<reference evidence="1" key="1">
    <citation type="journal article" date="2015" name="Nature">
        <title>Complex archaea that bridge the gap between prokaryotes and eukaryotes.</title>
        <authorList>
            <person name="Spang A."/>
            <person name="Saw J.H."/>
            <person name="Jorgensen S.L."/>
            <person name="Zaremba-Niedzwiedzka K."/>
            <person name="Martijn J."/>
            <person name="Lind A.E."/>
            <person name="van Eijk R."/>
            <person name="Schleper C."/>
            <person name="Guy L."/>
            <person name="Ettema T.J."/>
        </authorList>
    </citation>
    <scope>NUCLEOTIDE SEQUENCE</scope>
</reference>
<name>A0A0F8WCE9_9ZZZZ</name>
<proteinExistence type="predicted"/>
<dbReference type="AlphaFoldDB" id="A0A0F8WCE9"/>
<sequence length="46" mass="5129">VGKGYQADEETTMLLDTIKGNGKDTFNSILENNIRTYHIGKGLLMK</sequence>
<protein>
    <submittedName>
        <fullName evidence="1">Uncharacterized protein</fullName>
    </submittedName>
</protein>
<accession>A0A0F8WCE9</accession>
<organism evidence="1">
    <name type="scientific">marine sediment metagenome</name>
    <dbReference type="NCBI Taxonomy" id="412755"/>
    <lineage>
        <taxon>unclassified sequences</taxon>
        <taxon>metagenomes</taxon>
        <taxon>ecological metagenomes</taxon>
    </lineage>
</organism>
<gene>
    <name evidence="1" type="ORF">LCGC14_3084130</name>
</gene>
<comment type="caution">
    <text evidence="1">The sequence shown here is derived from an EMBL/GenBank/DDBJ whole genome shotgun (WGS) entry which is preliminary data.</text>
</comment>
<evidence type="ECO:0000313" key="1">
    <source>
        <dbReference type="EMBL" id="KKK54497.1"/>
    </source>
</evidence>